<name>A0ABS7AG79_9PROT</name>
<dbReference type="SUPFAM" id="SSF103473">
    <property type="entry name" value="MFS general substrate transporter"/>
    <property type="match status" value="1"/>
</dbReference>
<evidence type="ECO:0000256" key="1">
    <source>
        <dbReference type="SAM" id="Phobius"/>
    </source>
</evidence>
<accession>A0ABS7AG79</accession>
<keyword evidence="1" id="KW-0812">Transmembrane</keyword>
<comment type="caution">
    <text evidence="2">The sequence shown here is derived from an EMBL/GenBank/DDBJ whole genome shotgun (WGS) entry which is preliminary data.</text>
</comment>
<keyword evidence="3" id="KW-1185">Reference proteome</keyword>
<dbReference type="RefSeq" id="WP_219765896.1">
    <property type="nucleotide sequence ID" value="NZ_JAHYBZ010000011.1"/>
</dbReference>
<evidence type="ECO:0008006" key="4">
    <source>
        <dbReference type="Google" id="ProtNLM"/>
    </source>
</evidence>
<keyword evidence="1" id="KW-1133">Transmembrane helix</keyword>
<feature type="transmembrane region" description="Helical" evidence="1">
    <location>
        <begin position="57"/>
        <end position="77"/>
    </location>
</feature>
<organism evidence="2 3">
    <name type="scientific">Roseomonas alba</name>
    <dbReference type="NCBI Taxonomy" id="2846776"/>
    <lineage>
        <taxon>Bacteria</taxon>
        <taxon>Pseudomonadati</taxon>
        <taxon>Pseudomonadota</taxon>
        <taxon>Alphaproteobacteria</taxon>
        <taxon>Acetobacterales</taxon>
        <taxon>Roseomonadaceae</taxon>
        <taxon>Roseomonas</taxon>
    </lineage>
</organism>
<gene>
    <name evidence="2" type="ORF">KPL78_25850</name>
</gene>
<dbReference type="EMBL" id="JAHYBZ010000011">
    <property type="protein sequence ID" value="MBW6401308.1"/>
    <property type="molecule type" value="Genomic_DNA"/>
</dbReference>
<dbReference type="InterPro" id="IPR036259">
    <property type="entry name" value="MFS_trans_sf"/>
</dbReference>
<protein>
    <recommendedName>
        <fullName evidence="4">Major facilitator superfamily (MFS) profile domain-containing protein</fullName>
    </recommendedName>
</protein>
<evidence type="ECO:0000313" key="2">
    <source>
        <dbReference type="EMBL" id="MBW6401308.1"/>
    </source>
</evidence>
<dbReference type="Proteomes" id="UP001196565">
    <property type="component" value="Unassembled WGS sequence"/>
</dbReference>
<sequence>MLADDGLWATAQRVGRLRGAASRQSRQRDGGFTAFLDSAYGISGLSAGLIAGQFGYAAVYLFSAACALVGAAVVLAARRARS</sequence>
<keyword evidence="1" id="KW-0472">Membrane</keyword>
<reference evidence="2 3" key="1">
    <citation type="submission" date="2021-07" db="EMBL/GenBank/DDBJ databases">
        <authorList>
            <person name="So Y."/>
        </authorList>
    </citation>
    <scope>NUCLEOTIDE SEQUENCE [LARGE SCALE GENOMIC DNA]</scope>
    <source>
        <strain evidence="2 3">HJA6</strain>
    </source>
</reference>
<proteinExistence type="predicted"/>
<evidence type="ECO:0000313" key="3">
    <source>
        <dbReference type="Proteomes" id="UP001196565"/>
    </source>
</evidence>